<dbReference type="InterPro" id="IPR018246">
    <property type="entry name" value="AP_endonuc_F2_Zn_BS"/>
</dbReference>
<evidence type="ECO:0000259" key="9">
    <source>
        <dbReference type="Pfam" id="PF01261"/>
    </source>
</evidence>
<dbReference type="PANTHER" id="PTHR21445:SF0">
    <property type="entry name" value="APURINIC-APYRIMIDINIC ENDONUCLEASE"/>
    <property type="match status" value="1"/>
</dbReference>
<dbReference type="NCBIfam" id="TIGR00587">
    <property type="entry name" value="nfo"/>
    <property type="match status" value="1"/>
</dbReference>
<keyword evidence="5" id="KW-0227">DNA damage</keyword>
<dbReference type="PANTHER" id="PTHR21445">
    <property type="entry name" value="ENDONUCLEASE IV ENDODEOXYRIBONUCLEASE IV"/>
    <property type="match status" value="1"/>
</dbReference>
<evidence type="ECO:0000256" key="7">
    <source>
        <dbReference type="ARBA" id="ARBA00022833"/>
    </source>
</evidence>
<protein>
    <submittedName>
        <fullName evidence="10">Endonuclease IV</fullName>
        <ecNumber evidence="10">3.1.21.2</ecNumber>
    </submittedName>
</protein>
<dbReference type="Gene3D" id="3.20.20.150">
    <property type="entry name" value="Divalent-metal-dependent TIM barrel enzymes"/>
    <property type="match status" value="1"/>
</dbReference>
<comment type="caution">
    <text evidence="10">The sequence shown here is derived from an EMBL/GenBank/DDBJ whole genome shotgun (WGS) entry which is preliminary data.</text>
</comment>
<dbReference type="SMART" id="SM00518">
    <property type="entry name" value="AP2Ec"/>
    <property type="match status" value="1"/>
</dbReference>
<dbReference type="SUPFAM" id="SSF51658">
    <property type="entry name" value="Xylose isomerase-like"/>
    <property type="match status" value="1"/>
</dbReference>
<keyword evidence="7" id="KW-0862">Zinc</keyword>
<dbReference type="GO" id="GO:0008270">
    <property type="term" value="F:zinc ion binding"/>
    <property type="evidence" value="ECO:0007669"/>
    <property type="project" value="InterPro"/>
</dbReference>
<keyword evidence="8" id="KW-0234">DNA repair</keyword>
<organism evidence="10 11">
    <name type="scientific">Paenibacillus pasadenensis</name>
    <dbReference type="NCBI Taxonomy" id="217090"/>
    <lineage>
        <taxon>Bacteria</taxon>
        <taxon>Bacillati</taxon>
        <taxon>Bacillota</taxon>
        <taxon>Bacilli</taxon>
        <taxon>Bacillales</taxon>
        <taxon>Paenibacillaceae</taxon>
        <taxon>Paenibacillus</taxon>
    </lineage>
</organism>
<dbReference type="Proteomes" id="UP000234789">
    <property type="component" value="Unassembled WGS sequence"/>
</dbReference>
<comment type="similarity">
    <text evidence="2">Belongs to the AP endonuclease 2 family.</text>
</comment>
<dbReference type="RefSeq" id="WP_101809115.1">
    <property type="nucleotide sequence ID" value="NZ_NFEZ01000004.1"/>
</dbReference>
<sequence>MSRFGRLGCHVSTRGGYRAAAERAAAIGCGSFQYFPKNPRSLGVKAFDRGDAGRCREFCVERGIDSIAHSPYPCNLASADASTRERTALSLLNDLDIAESCGSSGVVVHFGVYKDGDPLEGYKLMIRTLDFITERWDGRCRLLIENQAGNHGFMGMTMEELAQVLALCREPDKLGICIDSCHLFASGVWDGGEQPTWSVSAAGAAARGQVRALHLNGSVYPSGSRKDRHARIGEGELGLAGLGWLLRHFPGVPAVLETSQDDGGGYEGQLERLLGAEAEGRR</sequence>
<dbReference type="AlphaFoldDB" id="A0A2N5N6B1"/>
<dbReference type="InterPro" id="IPR013022">
    <property type="entry name" value="Xyl_isomerase-like_TIM-brl"/>
</dbReference>
<dbReference type="GO" id="GO:0008081">
    <property type="term" value="F:phosphoric diester hydrolase activity"/>
    <property type="evidence" value="ECO:0007669"/>
    <property type="project" value="TreeGrafter"/>
</dbReference>
<keyword evidence="3" id="KW-0540">Nuclease</keyword>
<dbReference type="GO" id="GO:0003906">
    <property type="term" value="F:DNA-(apurinic or apyrimidinic site) endonuclease activity"/>
    <property type="evidence" value="ECO:0007669"/>
    <property type="project" value="TreeGrafter"/>
</dbReference>
<evidence type="ECO:0000256" key="5">
    <source>
        <dbReference type="ARBA" id="ARBA00022763"/>
    </source>
</evidence>
<dbReference type="PROSITE" id="PS00731">
    <property type="entry name" value="AP_NUCLEASE_F2_3"/>
    <property type="match status" value="1"/>
</dbReference>
<keyword evidence="10" id="KW-0255">Endonuclease</keyword>
<dbReference type="Pfam" id="PF01261">
    <property type="entry name" value="AP_endonuc_2"/>
    <property type="match status" value="1"/>
</dbReference>
<dbReference type="InterPro" id="IPR036237">
    <property type="entry name" value="Xyl_isomerase-like_sf"/>
</dbReference>
<feature type="domain" description="Xylose isomerase-like TIM barrel" evidence="9">
    <location>
        <begin position="22"/>
        <end position="262"/>
    </location>
</feature>
<evidence type="ECO:0000313" key="11">
    <source>
        <dbReference type="Proteomes" id="UP000234789"/>
    </source>
</evidence>
<name>A0A2N5N6B1_9BACL</name>
<evidence type="ECO:0000256" key="1">
    <source>
        <dbReference type="ARBA" id="ARBA00001947"/>
    </source>
</evidence>
<dbReference type="GO" id="GO:0006284">
    <property type="term" value="P:base-excision repair"/>
    <property type="evidence" value="ECO:0007669"/>
    <property type="project" value="TreeGrafter"/>
</dbReference>
<dbReference type="EMBL" id="NFEZ01000004">
    <property type="protein sequence ID" value="PLT45840.1"/>
    <property type="molecule type" value="Genomic_DNA"/>
</dbReference>
<dbReference type="PROSITE" id="PS51432">
    <property type="entry name" value="AP_NUCLEASE_F2_4"/>
    <property type="match status" value="1"/>
</dbReference>
<keyword evidence="6 10" id="KW-0378">Hydrolase</keyword>
<dbReference type="EC" id="3.1.21.2" evidence="10"/>
<dbReference type="InterPro" id="IPR001719">
    <property type="entry name" value="AP_endonuc_2"/>
</dbReference>
<proteinExistence type="inferred from homology"/>
<keyword evidence="4" id="KW-0479">Metal-binding</keyword>
<dbReference type="GO" id="GO:0008833">
    <property type="term" value="F:deoxyribonuclease IV (phage-T4-induced) activity"/>
    <property type="evidence" value="ECO:0007669"/>
    <property type="project" value="UniProtKB-EC"/>
</dbReference>
<evidence type="ECO:0000313" key="10">
    <source>
        <dbReference type="EMBL" id="PLT45840.1"/>
    </source>
</evidence>
<evidence type="ECO:0000256" key="3">
    <source>
        <dbReference type="ARBA" id="ARBA00022722"/>
    </source>
</evidence>
<evidence type="ECO:0000256" key="4">
    <source>
        <dbReference type="ARBA" id="ARBA00022723"/>
    </source>
</evidence>
<evidence type="ECO:0000256" key="2">
    <source>
        <dbReference type="ARBA" id="ARBA00005340"/>
    </source>
</evidence>
<comment type="cofactor">
    <cofactor evidence="1">
        <name>Zn(2+)</name>
        <dbReference type="ChEBI" id="CHEBI:29105"/>
    </cofactor>
</comment>
<keyword evidence="11" id="KW-1185">Reference proteome</keyword>
<dbReference type="GO" id="GO:0003677">
    <property type="term" value="F:DNA binding"/>
    <property type="evidence" value="ECO:0007669"/>
    <property type="project" value="InterPro"/>
</dbReference>
<gene>
    <name evidence="10" type="ORF">B8V81_4271</name>
</gene>
<reference evidence="10 11" key="1">
    <citation type="submission" date="2017-05" db="EMBL/GenBank/DDBJ databases">
        <title>Functional genome analysis of Paenibacillus pasadenensis strain R16: insights on endophytic life style and antifungal activity.</title>
        <authorList>
            <person name="Passera A."/>
            <person name="Marcolungo L."/>
            <person name="Casati P."/>
            <person name="Brasca M."/>
            <person name="Quaglino F."/>
            <person name="Delledonne M."/>
        </authorList>
    </citation>
    <scope>NUCLEOTIDE SEQUENCE [LARGE SCALE GENOMIC DNA]</scope>
    <source>
        <strain evidence="10 11">R16</strain>
    </source>
</reference>
<accession>A0A2N5N6B1</accession>
<evidence type="ECO:0000256" key="6">
    <source>
        <dbReference type="ARBA" id="ARBA00022801"/>
    </source>
</evidence>
<evidence type="ECO:0000256" key="8">
    <source>
        <dbReference type="ARBA" id="ARBA00023204"/>
    </source>
</evidence>